<accession>A0A6A4IJJ3</accession>
<organism evidence="1 2">
    <name type="scientific">Gymnopus androsaceus JB14</name>
    <dbReference type="NCBI Taxonomy" id="1447944"/>
    <lineage>
        <taxon>Eukaryota</taxon>
        <taxon>Fungi</taxon>
        <taxon>Dikarya</taxon>
        <taxon>Basidiomycota</taxon>
        <taxon>Agaricomycotina</taxon>
        <taxon>Agaricomycetes</taxon>
        <taxon>Agaricomycetidae</taxon>
        <taxon>Agaricales</taxon>
        <taxon>Marasmiineae</taxon>
        <taxon>Omphalotaceae</taxon>
        <taxon>Gymnopus</taxon>
    </lineage>
</organism>
<protein>
    <recommendedName>
        <fullName evidence="3">BTB domain-containing protein</fullName>
    </recommendedName>
</protein>
<proteinExistence type="predicted"/>
<name>A0A6A4IJJ3_9AGAR</name>
<dbReference type="OrthoDB" id="3184970at2759"/>
<evidence type="ECO:0000313" key="1">
    <source>
        <dbReference type="EMBL" id="KAE9410639.1"/>
    </source>
</evidence>
<sequence>MITAIPMIALSEALPIPSCHLNININSDVTMQSSDDQIFSLHRKNLEFSTEGFPSSETPTAGQIVALSEPSTTLGLLFQFIYPQRYPSLEKLDFDSALVLAEAAEKYVVYAAIYACKFRLIEFIDSKPNELLSFAAKHNWYFLIVRLAPLLVDVPLFELSGILPSQIYTSWTIYRENWLSAMHNAAKEGGNLAP</sequence>
<dbReference type="SUPFAM" id="SSF54695">
    <property type="entry name" value="POZ domain"/>
    <property type="match status" value="1"/>
</dbReference>
<dbReference type="Gene3D" id="3.30.710.10">
    <property type="entry name" value="Potassium Channel Kv1.1, Chain A"/>
    <property type="match status" value="1"/>
</dbReference>
<reference evidence="1" key="1">
    <citation type="journal article" date="2019" name="Environ. Microbiol.">
        <title>Fungal ecological strategies reflected in gene transcription - a case study of two litter decomposers.</title>
        <authorList>
            <person name="Barbi F."/>
            <person name="Kohler A."/>
            <person name="Barry K."/>
            <person name="Baskaran P."/>
            <person name="Daum C."/>
            <person name="Fauchery L."/>
            <person name="Ihrmark K."/>
            <person name="Kuo A."/>
            <person name="LaButti K."/>
            <person name="Lipzen A."/>
            <person name="Morin E."/>
            <person name="Grigoriev I.V."/>
            <person name="Henrissat B."/>
            <person name="Lindahl B."/>
            <person name="Martin F."/>
        </authorList>
    </citation>
    <scope>NUCLEOTIDE SEQUENCE</scope>
    <source>
        <strain evidence="1">JB14</strain>
    </source>
</reference>
<evidence type="ECO:0008006" key="3">
    <source>
        <dbReference type="Google" id="ProtNLM"/>
    </source>
</evidence>
<keyword evidence="2" id="KW-1185">Reference proteome</keyword>
<gene>
    <name evidence="1" type="ORF">BT96DRAFT_384492</name>
</gene>
<dbReference type="EMBL" id="ML769385">
    <property type="protein sequence ID" value="KAE9410639.1"/>
    <property type="molecule type" value="Genomic_DNA"/>
</dbReference>
<dbReference type="Proteomes" id="UP000799118">
    <property type="component" value="Unassembled WGS sequence"/>
</dbReference>
<dbReference type="AlphaFoldDB" id="A0A6A4IJJ3"/>
<evidence type="ECO:0000313" key="2">
    <source>
        <dbReference type="Proteomes" id="UP000799118"/>
    </source>
</evidence>
<dbReference type="InterPro" id="IPR011333">
    <property type="entry name" value="SKP1/BTB/POZ_sf"/>
</dbReference>